<dbReference type="SUPFAM" id="SSF51182">
    <property type="entry name" value="RmlC-like cupins"/>
    <property type="match status" value="1"/>
</dbReference>
<reference evidence="2 3" key="1">
    <citation type="submission" date="2016-10" db="EMBL/GenBank/DDBJ databases">
        <authorList>
            <person name="Varghese N."/>
            <person name="Submissions S."/>
        </authorList>
    </citation>
    <scope>NUCLEOTIDE SEQUENCE [LARGE SCALE GENOMIC DNA]</scope>
    <source>
        <strain evidence="2 3">CGMCC 1.12102</strain>
    </source>
</reference>
<accession>A0A1G4Z015</accession>
<dbReference type="CDD" id="cd06981">
    <property type="entry name" value="cupin_reut_a1446"/>
    <property type="match status" value="1"/>
</dbReference>
<sequence length="117" mass="13244">MLTNLLRDFAAAASAGEAETFEAVLLRPDVKIERIVSTGQASPPDFWYCQPQSEWVLILQGAAGLQLEGEAQERVLQVGDFVNIPAHCRHRVNWTRAEPPTIWLAVHYEYPAEERRE</sequence>
<name>A0A1G4Z015_9ENTR</name>
<dbReference type="InterPro" id="IPR013096">
    <property type="entry name" value="Cupin_2"/>
</dbReference>
<dbReference type="InterPro" id="IPR014710">
    <property type="entry name" value="RmlC-like_jellyroll"/>
</dbReference>
<proteinExistence type="predicted"/>
<dbReference type="EMBL" id="FMUI01000013">
    <property type="protein sequence ID" value="SCX59021.1"/>
    <property type="molecule type" value="Genomic_DNA"/>
</dbReference>
<dbReference type="AlphaFoldDB" id="A0A1G4Z015"/>
<evidence type="ECO:0000313" key="2">
    <source>
        <dbReference type="EMBL" id="SCX59021.1"/>
    </source>
</evidence>
<evidence type="ECO:0000259" key="1">
    <source>
        <dbReference type="Pfam" id="PF07883"/>
    </source>
</evidence>
<dbReference type="Gene3D" id="2.60.120.10">
    <property type="entry name" value="Jelly Rolls"/>
    <property type="match status" value="1"/>
</dbReference>
<comment type="caution">
    <text evidence="2">The sequence shown here is derived from an EMBL/GenBank/DDBJ whole genome shotgun (WGS) entry which is preliminary data.</text>
</comment>
<feature type="domain" description="Cupin type-2" evidence="1">
    <location>
        <begin position="43"/>
        <end position="106"/>
    </location>
</feature>
<dbReference type="RefSeq" id="WP_017459465.1">
    <property type="nucleotide sequence ID" value="NZ_FMUI01000013.1"/>
</dbReference>
<organism evidence="2 3">
    <name type="scientific">Kosakonia sacchari</name>
    <dbReference type="NCBI Taxonomy" id="1158459"/>
    <lineage>
        <taxon>Bacteria</taxon>
        <taxon>Pseudomonadati</taxon>
        <taxon>Pseudomonadota</taxon>
        <taxon>Gammaproteobacteria</taxon>
        <taxon>Enterobacterales</taxon>
        <taxon>Enterobacteriaceae</taxon>
        <taxon>Kosakonia</taxon>
    </lineage>
</organism>
<dbReference type="Proteomes" id="UP000183569">
    <property type="component" value="Unassembled WGS sequence"/>
</dbReference>
<dbReference type="GeneID" id="23847105"/>
<evidence type="ECO:0000313" key="3">
    <source>
        <dbReference type="Proteomes" id="UP000183569"/>
    </source>
</evidence>
<dbReference type="Pfam" id="PF07883">
    <property type="entry name" value="Cupin_2"/>
    <property type="match status" value="1"/>
</dbReference>
<dbReference type="InterPro" id="IPR011051">
    <property type="entry name" value="RmlC_Cupin_sf"/>
</dbReference>
<gene>
    <name evidence="2" type="ORF">SAMN02927897_03728</name>
</gene>
<protein>
    <submittedName>
        <fullName evidence="2">Cupin 2 domain-containing protein</fullName>
    </submittedName>
</protein>